<proteinExistence type="inferred from homology"/>
<dbReference type="Gene3D" id="1.10.443.10">
    <property type="entry name" value="Intergrase catalytic core"/>
    <property type="match status" value="1"/>
</dbReference>
<gene>
    <name evidence="8" type="ORF">E6Q51_02760</name>
</gene>
<protein>
    <submittedName>
        <fullName evidence="8">Site-specific integrase</fullName>
    </submittedName>
</protein>
<dbReference type="Gene3D" id="1.10.150.130">
    <property type="match status" value="1"/>
</dbReference>
<dbReference type="InterPro" id="IPR010998">
    <property type="entry name" value="Integrase_recombinase_N"/>
</dbReference>
<dbReference type="PANTHER" id="PTHR30349:SF64">
    <property type="entry name" value="PROPHAGE INTEGRASE INTD-RELATED"/>
    <property type="match status" value="1"/>
</dbReference>
<evidence type="ECO:0000256" key="3">
    <source>
        <dbReference type="ARBA" id="ARBA00023125"/>
    </source>
</evidence>
<evidence type="ECO:0000256" key="5">
    <source>
        <dbReference type="PROSITE-ProRule" id="PRU01248"/>
    </source>
</evidence>
<reference evidence="8 9" key="1">
    <citation type="submission" date="2018-09" db="EMBL/GenBank/DDBJ databases">
        <title>Metagenome Assembled Genomes from an Advanced Water Purification Facility.</title>
        <authorList>
            <person name="Stamps B.W."/>
            <person name="Spear J.R."/>
        </authorList>
    </citation>
    <scope>NUCLEOTIDE SEQUENCE [LARGE SCALE GENOMIC DNA]</scope>
    <source>
        <strain evidence="8">Bin_42_2</strain>
    </source>
</reference>
<keyword evidence="3 5" id="KW-0238">DNA-binding</keyword>
<keyword evidence="2" id="KW-0229">DNA integration</keyword>
<dbReference type="AlphaFoldDB" id="A0A5C7WLV1"/>
<dbReference type="InterPro" id="IPR044068">
    <property type="entry name" value="CB"/>
</dbReference>
<feature type="domain" description="Tyr recombinase" evidence="6">
    <location>
        <begin position="305"/>
        <end position="508"/>
    </location>
</feature>
<dbReference type="SUPFAM" id="SSF56349">
    <property type="entry name" value="DNA breaking-rejoining enzymes"/>
    <property type="match status" value="1"/>
</dbReference>
<evidence type="ECO:0000259" key="6">
    <source>
        <dbReference type="PROSITE" id="PS51898"/>
    </source>
</evidence>
<dbReference type="PANTHER" id="PTHR30349">
    <property type="entry name" value="PHAGE INTEGRASE-RELATED"/>
    <property type="match status" value="1"/>
</dbReference>
<keyword evidence="4" id="KW-0233">DNA recombination</keyword>
<dbReference type="InterPro" id="IPR013762">
    <property type="entry name" value="Integrase-like_cat_sf"/>
</dbReference>
<dbReference type="GO" id="GO:0015074">
    <property type="term" value="P:DNA integration"/>
    <property type="evidence" value="ECO:0007669"/>
    <property type="project" value="UniProtKB-KW"/>
</dbReference>
<dbReference type="InterPro" id="IPR002104">
    <property type="entry name" value="Integrase_catalytic"/>
</dbReference>
<comment type="caution">
    <text evidence="8">The sequence shown here is derived from an EMBL/GenBank/DDBJ whole genome shotgun (WGS) entry which is preliminary data.</text>
</comment>
<evidence type="ECO:0000256" key="4">
    <source>
        <dbReference type="ARBA" id="ARBA00023172"/>
    </source>
</evidence>
<dbReference type="Proteomes" id="UP000321374">
    <property type="component" value="Unassembled WGS sequence"/>
</dbReference>
<dbReference type="InterPro" id="IPR050090">
    <property type="entry name" value="Tyrosine_recombinase_XerCD"/>
</dbReference>
<organism evidence="8 9">
    <name type="scientific">Methylophilus methylotrophus</name>
    <name type="common">Bacterium W3A1</name>
    <dbReference type="NCBI Taxonomy" id="17"/>
    <lineage>
        <taxon>Bacteria</taxon>
        <taxon>Pseudomonadati</taxon>
        <taxon>Pseudomonadota</taxon>
        <taxon>Betaproteobacteria</taxon>
        <taxon>Nitrosomonadales</taxon>
        <taxon>Methylophilaceae</taxon>
        <taxon>Methylophilus</taxon>
    </lineage>
</organism>
<dbReference type="GO" id="GO:0003677">
    <property type="term" value="F:DNA binding"/>
    <property type="evidence" value="ECO:0007669"/>
    <property type="project" value="UniProtKB-UniRule"/>
</dbReference>
<dbReference type="Pfam" id="PF20172">
    <property type="entry name" value="DUF6538"/>
    <property type="match status" value="1"/>
</dbReference>
<feature type="domain" description="Core-binding (CB)" evidence="7">
    <location>
        <begin position="204"/>
        <end position="283"/>
    </location>
</feature>
<name>A0A5C7WLV1_METME</name>
<comment type="similarity">
    <text evidence="1">Belongs to the 'phage' integrase family.</text>
</comment>
<accession>A0A5C7WLV1</accession>
<evidence type="ECO:0000256" key="1">
    <source>
        <dbReference type="ARBA" id="ARBA00008857"/>
    </source>
</evidence>
<dbReference type="PROSITE" id="PS51898">
    <property type="entry name" value="TYR_RECOMBINASE"/>
    <property type="match status" value="1"/>
</dbReference>
<dbReference type="InterPro" id="IPR011010">
    <property type="entry name" value="DNA_brk_join_enz"/>
</dbReference>
<dbReference type="PROSITE" id="PS51900">
    <property type="entry name" value="CB"/>
    <property type="match status" value="1"/>
</dbReference>
<evidence type="ECO:0000313" key="9">
    <source>
        <dbReference type="Proteomes" id="UP000321374"/>
    </source>
</evidence>
<dbReference type="CDD" id="cd01184">
    <property type="entry name" value="INT_C_like_1"/>
    <property type="match status" value="1"/>
</dbReference>
<evidence type="ECO:0000259" key="7">
    <source>
        <dbReference type="PROSITE" id="PS51900"/>
    </source>
</evidence>
<dbReference type="GO" id="GO:0006310">
    <property type="term" value="P:DNA recombination"/>
    <property type="evidence" value="ECO:0007669"/>
    <property type="project" value="UniProtKB-KW"/>
</dbReference>
<sequence>MRKQIHMVKRNGVYYFRRRIPKDLLPHYAPHTEIKFSLKTSDPAEADRLQRIESVKLDEEFSRIRKGQTTPELHSISQDVIKSLSDLWIAHILEEDEEWRIDGLSESDYDKLSESLEIVETGGKAALARGNTSLIEFEMEDFCESQGFKIAKGSEAHKQLCYAFLRASVQANKQQILRHQGEVIDTPVVPRVSPPAQPVPLEAETFEALRDYWFMQSSKSQSALTIANTAIRKFRDLVGDFKPSEVTKKHTIDLKDALIVKGAAPATINKDMGILRAIFSTAEANSKLPTNPFKGWKDLPIPEKEVESPYTLEELKLIFNSPVFKDGYRPKQGKGEAAFWLPLISLYTGCRLNEGAQIFTEDVSEEEGIPYFLIKPDSATGRSVKDGKRRRVPIHPDLVKIGLLVYVAKMKQEGHVQLFPELKVTRVNGKLGDKWGSWWSKYVRQELGITRIPQPFHGLRHTFVEHGRKSKMSEYHREIIEGHTPDSVAFRTYGGSLYPLEPLYEEIMKLEFKGLDLSHLYQHESKLETLT</sequence>
<dbReference type="InterPro" id="IPR046668">
    <property type="entry name" value="DUF6538"/>
</dbReference>
<dbReference type="EMBL" id="SSGG01000047">
    <property type="protein sequence ID" value="TXI37694.1"/>
    <property type="molecule type" value="Genomic_DNA"/>
</dbReference>
<evidence type="ECO:0000313" key="8">
    <source>
        <dbReference type="EMBL" id="TXI37694.1"/>
    </source>
</evidence>
<evidence type="ECO:0000256" key="2">
    <source>
        <dbReference type="ARBA" id="ARBA00022908"/>
    </source>
</evidence>